<sequence>MRTRRAGAQRFALLAGGGTGGHLAPAIALAEALEEQHGAGSVELVVSRRGLAATEGMAGALPVSSLPGRGVRRAFSPGALVDNLGALGQLALAGVQALGLVARRRPAVVVGVGGYASVPVALAGRLLGVPLVVVDVDAVPGLANRFLARFAAATAAAWPDSGLPRAVLTGPPIRREVAAVGGRGPAGPSAAARERLGLPPARRTVCVVGGSLGARRLNEAALGLATAWASRSDLTLYHVVGRRDWPWVAEAAPSLPPDGLSYKAVPFEEHMADLYQAADLVVARAGAMTVAELAVVGVPAVLVPLPGAPGDHQRHNAELLSRAGAAEVVADDEASAARLAEVVSALLDQPEKRLAMARAARALGRPDGTLAVLALVEAHARPRGSAAGRRS</sequence>
<evidence type="ECO:0000259" key="11">
    <source>
        <dbReference type="Pfam" id="PF03033"/>
    </source>
</evidence>
<keyword evidence="7 10" id="KW-0472">Membrane</keyword>
<comment type="caution">
    <text evidence="13">The sequence shown here is derived from an EMBL/GenBank/DDBJ whole genome shotgun (WGS) entry which is preliminary data.</text>
</comment>
<evidence type="ECO:0000313" key="13">
    <source>
        <dbReference type="EMBL" id="MFC0082559.1"/>
    </source>
</evidence>
<evidence type="ECO:0000256" key="7">
    <source>
        <dbReference type="ARBA" id="ARBA00023136"/>
    </source>
</evidence>
<dbReference type="Gene3D" id="3.40.50.2000">
    <property type="entry name" value="Glycogen Phosphorylase B"/>
    <property type="match status" value="2"/>
</dbReference>
<evidence type="ECO:0000256" key="10">
    <source>
        <dbReference type="HAMAP-Rule" id="MF_00033"/>
    </source>
</evidence>
<feature type="binding site" evidence="10">
    <location>
        <begin position="19"/>
        <end position="21"/>
    </location>
    <ligand>
        <name>UDP-N-acetyl-alpha-D-glucosamine</name>
        <dbReference type="ChEBI" id="CHEBI:57705"/>
    </ligand>
</feature>
<comment type="similarity">
    <text evidence="10">Belongs to the glycosyltransferase 28 family. MurG subfamily.</text>
</comment>
<feature type="binding site" evidence="10">
    <location>
        <position position="313"/>
    </location>
    <ligand>
        <name>UDP-N-acetyl-alpha-D-glucosamine</name>
        <dbReference type="ChEBI" id="CHEBI:57705"/>
    </ligand>
</feature>
<gene>
    <name evidence="10" type="primary">murG</name>
    <name evidence="13" type="ORF">ACFFRE_10495</name>
</gene>
<keyword evidence="1 10" id="KW-1003">Cell membrane</keyword>
<evidence type="ECO:0000256" key="8">
    <source>
        <dbReference type="ARBA" id="ARBA00023306"/>
    </source>
</evidence>
<evidence type="ECO:0000259" key="12">
    <source>
        <dbReference type="Pfam" id="PF04101"/>
    </source>
</evidence>
<dbReference type="InterPro" id="IPR006009">
    <property type="entry name" value="GlcNAc_MurG"/>
</dbReference>
<dbReference type="HAMAP" id="MF_00033">
    <property type="entry name" value="MurG"/>
    <property type="match status" value="1"/>
</dbReference>
<feature type="domain" description="Glycosyltransferase family 28 N-terminal" evidence="11">
    <location>
        <begin position="13"/>
        <end position="154"/>
    </location>
</feature>
<dbReference type="InterPro" id="IPR007235">
    <property type="entry name" value="Glyco_trans_28_C"/>
</dbReference>
<comment type="function">
    <text evidence="10">Cell wall formation. Catalyzes the transfer of a GlcNAc subunit on undecaprenyl-pyrophosphoryl-MurNAc-pentapeptide (lipid intermediate I) to form undecaprenyl-pyrophosphoryl-MurNAc-(pentapeptide)GlcNAc (lipid intermediate II).</text>
</comment>
<dbReference type="SUPFAM" id="SSF53756">
    <property type="entry name" value="UDP-Glycosyltransferase/glycogen phosphorylase"/>
    <property type="match status" value="1"/>
</dbReference>
<evidence type="ECO:0000256" key="5">
    <source>
        <dbReference type="ARBA" id="ARBA00022960"/>
    </source>
</evidence>
<dbReference type="EC" id="2.4.1.227" evidence="10"/>
<name>A0ABV6C8D4_9ACTN</name>
<keyword evidence="4 10" id="KW-0808">Transferase</keyword>
<evidence type="ECO:0000256" key="3">
    <source>
        <dbReference type="ARBA" id="ARBA00022676"/>
    </source>
</evidence>
<dbReference type="Proteomes" id="UP001589788">
    <property type="component" value="Unassembled WGS sequence"/>
</dbReference>
<keyword evidence="2 10" id="KW-0132">Cell division</keyword>
<dbReference type="EMBL" id="JBHLYQ010000115">
    <property type="protein sequence ID" value="MFC0082559.1"/>
    <property type="molecule type" value="Genomic_DNA"/>
</dbReference>
<dbReference type="PANTHER" id="PTHR21015">
    <property type="entry name" value="UDP-N-ACETYLGLUCOSAMINE--N-ACETYLMURAMYL-(PENTAPEPTIDE) PYROPHOSPHORYL-UNDECAPRENOL N-ACETYLGLUCOSAMINE TRANSFERASE 1"/>
    <property type="match status" value="1"/>
</dbReference>
<keyword evidence="3 10" id="KW-0328">Glycosyltransferase</keyword>
<dbReference type="Pfam" id="PF03033">
    <property type="entry name" value="Glyco_transf_28"/>
    <property type="match status" value="1"/>
</dbReference>
<feature type="binding site" evidence="10">
    <location>
        <position position="174"/>
    </location>
    <ligand>
        <name>UDP-N-acetyl-alpha-D-glucosamine</name>
        <dbReference type="ChEBI" id="CHEBI:57705"/>
    </ligand>
</feature>
<reference evidence="13 14" key="1">
    <citation type="submission" date="2024-09" db="EMBL/GenBank/DDBJ databases">
        <authorList>
            <person name="Sun Q."/>
            <person name="Mori K."/>
        </authorList>
    </citation>
    <scope>NUCLEOTIDE SEQUENCE [LARGE SCALE GENOMIC DNA]</scope>
    <source>
        <strain evidence="13 14">JCM 15389</strain>
    </source>
</reference>
<protein>
    <recommendedName>
        <fullName evidence="10">UDP-N-acetylglucosamine--N-acetylmuramyl-(pentapeptide) pyrophosphoryl-undecaprenol N-acetylglucosamine transferase</fullName>
        <ecNumber evidence="10">2.4.1.227</ecNumber>
    </recommendedName>
    <alternativeName>
        <fullName evidence="10">Undecaprenyl-PP-MurNAc-pentapeptide-UDPGlcNAc GlcNAc transferase</fullName>
    </alternativeName>
</protein>
<keyword evidence="6 10" id="KW-0573">Peptidoglycan synthesis</keyword>
<keyword evidence="14" id="KW-1185">Reference proteome</keyword>
<dbReference type="InterPro" id="IPR004276">
    <property type="entry name" value="GlycoTrans_28_N"/>
</dbReference>
<accession>A0ABV6C8D4</accession>
<keyword evidence="8 10" id="KW-0131">Cell cycle</keyword>
<dbReference type="CDD" id="cd03785">
    <property type="entry name" value="GT28_MurG"/>
    <property type="match status" value="1"/>
</dbReference>
<keyword evidence="9 10" id="KW-0961">Cell wall biogenesis/degradation</keyword>
<keyword evidence="5 10" id="KW-0133">Cell shape</keyword>
<evidence type="ECO:0000256" key="4">
    <source>
        <dbReference type="ARBA" id="ARBA00022679"/>
    </source>
</evidence>
<evidence type="ECO:0000256" key="6">
    <source>
        <dbReference type="ARBA" id="ARBA00022984"/>
    </source>
</evidence>
<evidence type="ECO:0000256" key="2">
    <source>
        <dbReference type="ARBA" id="ARBA00022618"/>
    </source>
</evidence>
<dbReference type="PANTHER" id="PTHR21015:SF22">
    <property type="entry name" value="GLYCOSYLTRANSFERASE"/>
    <property type="match status" value="1"/>
</dbReference>
<comment type="pathway">
    <text evidence="10">Cell wall biogenesis; peptidoglycan biosynthesis.</text>
</comment>
<feature type="binding site" evidence="10">
    <location>
        <position position="211"/>
    </location>
    <ligand>
        <name>UDP-N-acetyl-alpha-D-glucosamine</name>
        <dbReference type="ChEBI" id="CHEBI:57705"/>
    </ligand>
</feature>
<dbReference type="Pfam" id="PF04101">
    <property type="entry name" value="Glyco_tran_28_C"/>
    <property type="match status" value="1"/>
</dbReference>
<organism evidence="13 14">
    <name type="scientific">Aciditerrimonas ferrireducens</name>
    <dbReference type="NCBI Taxonomy" id="667306"/>
    <lineage>
        <taxon>Bacteria</taxon>
        <taxon>Bacillati</taxon>
        <taxon>Actinomycetota</taxon>
        <taxon>Acidimicrobiia</taxon>
        <taxon>Acidimicrobiales</taxon>
        <taxon>Acidimicrobiaceae</taxon>
        <taxon>Aciditerrimonas</taxon>
    </lineage>
</organism>
<evidence type="ECO:0000256" key="1">
    <source>
        <dbReference type="ARBA" id="ARBA00022475"/>
    </source>
</evidence>
<comment type="subcellular location">
    <subcellularLocation>
        <location evidence="10">Cell membrane</location>
        <topology evidence="10">Peripheral membrane protein</topology>
        <orientation evidence="10">Cytoplasmic side</orientation>
    </subcellularLocation>
</comment>
<dbReference type="RefSeq" id="WP_248109340.1">
    <property type="nucleotide sequence ID" value="NZ_JAKHEX010000034.1"/>
</dbReference>
<evidence type="ECO:0000256" key="9">
    <source>
        <dbReference type="ARBA" id="ARBA00023316"/>
    </source>
</evidence>
<feature type="domain" description="Glycosyl transferase family 28 C-terminal" evidence="12">
    <location>
        <begin position="204"/>
        <end position="362"/>
    </location>
</feature>
<comment type="catalytic activity">
    <reaction evidence="10">
        <text>di-trans,octa-cis-undecaprenyl diphospho-N-acetyl-alpha-D-muramoyl-L-alanyl-D-glutamyl-meso-2,6-diaminopimeloyl-D-alanyl-D-alanine + UDP-N-acetyl-alpha-D-glucosamine = di-trans,octa-cis-undecaprenyl diphospho-[N-acetyl-alpha-D-glucosaminyl-(1-&gt;4)]-N-acetyl-alpha-D-muramoyl-L-alanyl-D-glutamyl-meso-2,6-diaminopimeloyl-D-alanyl-D-alanine + UDP + H(+)</text>
        <dbReference type="Rhea" id="RHEA:31227"/>
        <dbReference type="ChEBI" id="CHEBI:15378"/>
        <dbReference type="ChEBI" id="CHEBI:57705"/>
        <dbReference type="ChEBI" id="CHEBI:58223"/>
        <dbReference type="ChEBI" id="CHEBI:61387"/>
        <dbReference type="ChEBI" id="CHEBI:61388"/>
        <dbReference type="EC" id="2.4.1.227"/>
    </reaction>
</comment>
<comment type="caution">
    <text evidence="10">Lacks conserved residue(s) required for the propagation of feature annotation.</text>
</comment>
<evidence type="ECO:0000313" key="14">
    <source>
        <dbReference type="Proteomes" id="UP001589788"/>
    </source>
</evidence>
<proteinExistence type="inferred from homology"/>